<dbReference type="EMBL" id="VTTN01000013">
    <property type="protein sequence ID" value="KAA0592991.1"/>
    <property type="molecule type" value="Genomic_DNA"/>
</dbReference>
<dbReference type="RefSeq" id="WP_149233985.1">
    <property type="nucleotide sequence ID" value="NZ_JALJXJ010000015.1"/>
</dbReference>
<dbReference type="Gene3D" id="2.60.120.40">
    <property type="match status" value="1"/>
</dbReference>
<evidence type="ECO:0000313" key="2">
    <source>
        <dbReference type="Proteomes" id="UP000324927"/>
    </source>
</evidence>
<dbReference type="SUPFAM" id="SSF49842">
    <property type="entry name" value="TNF-like"/>
    <property type="match status" value="1"/>
</dbReference>
<dbReference type="OrthoDB" id="7302000at2"/>
<proteinExistence type="predicted"/>
<reference evidence="1 2" key="1">
    <citation type="submission" date="2019-08" db="EMBL/GenBank/DDBJ databases">
        <authorList>
            <person name="Grouzdev D."/>
            <person name="Tikhonova E."/>
            <person name="Kravchenko I."/>
        </authorList>
    </citation>
    <scope>NUCLEOTIDE SEQUENCE [LARGE SCALE GENOMIC DNA]</scope>
    <source>
        <strain evidence="1 2">59b</strain>
    </source>
</reference>
<dbReference type="AlphaFoldDB" id="A0A5A9GF06"/>
<protein>
    <recommendedName>
        <fullName evidence="3">C1q domain-containing protein</fullName>
    </recommendedName>
</protein>
<name>A0A5A9GF06_AZOLI</name>
<evidence type="ECO:0000313" key="1">
    <source>
        <dbReference type="EMBL" id="KAA0592991.1"/>
    </source>
</evidence>
<organism evidence="1 2">
    <name type="scientific">Azospirillum lipoferum</name>
    <dbReference type="NCBI Taxonomy" id="193"/>
    <lineage>
        <taxon>Bacteria</taxon>
        <taxon>Pseudomonadati</taxon>
        <taxon>Pseudomonadota</taxon>
        <taxon>Alphaproteobacteria</taxon>
        <taxon>Rhodospirillales</taxon>
        <taxon>Azospirillaceae</taxon>
        <taxon>Azospirillum</taxon>
    </lineage>
</organism>
<accession>A0A5A9GF06</accession>
<keyword evidence="2" id="KW-1185">Reference proteome</keyword>
<evidence type="ECO:0008006" key="3">
    <source>
        <dbReference type="Google" id="ProtNLM"/>
    </source>
</evidence>
<dbReference type="InterPro" id="IPR008983">
    <property type="entry name" value="Tumour_necrosis_fac-like_dom"/>
</dbReference>
<dbReference type="Proteomes" id="UP000324927">
    <property type="component" value="Unassembled WGS sequence"/>
</dbReference>
<gene>
    <name evidence="1" type="ORF">FZ942_26065</name>
</gene>
<sequence length="279" mass="29082">MAVQTFNPTDLSQSAANWAVSQRIVGNFAPHAQVTPNLTLALDPGNLLNGTTLIEVNAQSVGPFAPPASGFRIDRVVVDRSTGAAAIVTGAANSLTPPAIPTGKLPIARVMLLPTTDAIINELIVDERALIDLTPPVSNLVICRATLGGVDQTGIATGTYTKIALSTLDFNVGNAFDVTTNRFSPSVAGYYDVSAQVVVEIPNGTYVGIAIRKNGGAYVANATASVAVPALLHAFAQINDIVYLNGTTDYLDVLGAQFTGSSRSFNGRSDLTYFSASRI</sequence>
<comment type="caution">
    <text evidence="1">The sequence shown here is derived from an EMBL/GenBank/DDBJ whole genome shotgun (WGS) entry which is preliminary data.</text>
</comment>